<dbReference type="EMBL" id="FRXO01000002">
    <property type="protein sequence ID" value="SHO63309.1"/>
    <property type="molecule type" value="Genomic_DNA"/>
</dbReference>
<sequence>MPAPQAMAAVAAGDGPAIAAPYELIRTLQGIQDDIAAGSVAALNAQRVLLSRIDREFLAAPPDAWKEARNANALVAFILSGGSPVTLRTLLDRGIEPAIDDNLLRGSLAYAEGRESVAEPLLRDIDPRALPASIGGQVALAQAALSAAKDPAKTIALLDTGRLLAPGTLVEEAALRREILIVSQAGDNTKFEMLARQYLQRFSRSVYAGNFRQRFAAALTRMSYIDNPAQFARLDETLKLLRVNAQRELYLTIARASVSQGKTPAAILASERALDTAAPGSEDEARALVYRGAALAVTQDGLERGIGSLQASDASKLPPEDAALRAAAIQAAELIRTAAIPDGKLVQTTGAQVADANTPLDAAAPPTPAGAAPVTPAGTAPVAPAGATPAAPAGAAPVSPAGAAPGAPASSAAAPATAGGSNADAGTAQPQPTADSPAAVVQARSVLSAVDSLLADAPE</sequence>
<evidence type="ECO:0000313" key="2">
    <source>
        <dbReference type="EMBL" id="SHO63309.1"/>
    </source>
</evidence>
<evidence type="ECO:0000256" key="1">
    <source>
        <dbReference type="SAM" id="MobiDB-lite"/>
    </source>
</evidence>
<dbReference type="OrthoDB" id="9812933at2"/>
<keyword evidence="3" id="KW-1185">Reference proteome</keyword>
<accession>A0A1M7ZES1</accession>
<evidence type="ECO:0000313" key="3">
    <source>
        <dbReference type="Proteomes" id="UP000186406"/>
    </source>
</evidence>
<feature type="compositionally biased region" description="Low complexity" evidence="1">
    <location>
        <begin position="369"/>
        <end position="420"/>
    </location>
</feature>
<feature type="region of interest" description="Disordered" evidence="1">
    <location>
        <begin position="358"/>
        <end position="440"/>
    </location>
</feature>
<name>A0A1M7ZES1_9HYPH</name>
<reference evidence="2 3" key="1">
    <citation type="submission" date="2016-12" db="EMBL/GenBank/DDBJ databases">
        <authorList>
            <person name="Song W.-J."/>
            <person name="Kurnit D.M."/>
        </authorList>
    </citation>
    <scope>NUCLEOTIDE SEQUENCE [LARGE SCALE GENOMIC DNA]</scope>
    <source>
        <strain evidence="2 3">DSM 19599</strain>
    </source>
</reference>
<proteinExistence type="predicted"/>
<dbReference type="Proteomes" id="UP000186406">
    <property type="component" value="Unassembled WGS sequence"/>
</dbReference>
<organism evidence="2 3">
    <name type="scientific">Pseudoxanthobacter soli DSM 19599</name>
    <dbReference type="NCBI Taxonomy" id="1123029"/>
    <lineage>
        <taxon>Bacteria</taxon>
        <taxon>Pseudomonadati</taxon>
        <taxon>Pseudomonadota</taxon>
        <taxon>Alphaproteobacteria</taxon>
        <taxon>Hyphomicrobiales</taxon>
        <taxon>Segnochrobactraceae</taxon>
        <taxon>Pseudoxanthobacter</taxon>
    </lineage>
</organism>
<protein>
    <submittedName>
        <fullName evidence="2">Chemotaxis protein MotC</fullName>
    </submittedName>
</protein>
<dbReference type="STRING" id="1123029.SAMN02745172_01339"/>
<gene>
    <name evidence="2" type="ORF">SAMN02745172_01339</name>
</gene>
<dbReference type="RefSeq" id="WP_073626798.1">
    <property type="nucleotide sequence ID" value="NZ_FRXO01000002.1"/>
</dbReference>
<dbReference type="AlphaFoldDB" id="A0A1M7ZES1"/>